<evidence type="ECO:0000256" key="5">
    <source>
        <dbReference type="ARBA" id="ARBA00023319"/>
    </source>
</evidence>
<name>A0A6J8CEE3_MYTCO</name>
<dbReference type="InterPro" id="IPR036116">
    <property type="entry name" value="FN3_sf"/>
</dbReference>
<protein>
    <recommendedName>
        <fullName evidence="11">NCAM</fullName>
    </recommendedName>
</protein>
<feature type="domain" description="Ig-like" evidence="7">
    <location>
        <begin position="302"/>
        <end position="380"/>
    </location>
</feature>
<dbReference type="SMART" id="SM00408">
    <property type="entry name" value="IGc2"/>
    <property type="match status" value="1"/>
</dbReference>
<dbReference type="PANTHER" id="PTHR11640:SF31">
    <property type="entry name" value="IRREGULAR CHIASM C-ROUGHEST PROTEIN-RELATED"/>
    <property type="match status" value="1"/>
</dbReference>
<keyword evidence="10" id="KW-1185">Reference proteome</keyword>
<dbReference type="PROSITE" id="PS50853">
    <property type="entry name" value="FN3"/>
    <property type="match status" value="1"/>
</dbReference>
<evidence type="ECO:0000256" key="2">
    <source>
        <dbReference type="ARBA" id="ARBA00023136"/>
    </source>
</evidence>
<dbReference type="InterPro" id="IPR003599">
    <property type="entry name" value="Ig_sub"/>
</dbReference>
<dbReference type="SUPFAM" id="SSF49265">
    <property type="entry name" value="Fibronectin type III"/>
    <property type="match status" value="1"/>
</dbReference>
<evidence type="ECO:0000256" key="3">
    <source>
        <dbReference type="ARBA" id="ARBA00023157"/>
    </source>
</evidence>
<keyword evidence="4" id="KW-0325">Glycoprotein</keyword>
<dbReference type="AlphaFoldDB" id="A0A6J8CEE3"/>
<keyword evidence="6" id="KW-1133">Transmembrane helix</keyword>
<evidence type="ECO:0000256" key="1">
    <source>
        <dbReference type="ARBA" id="ARBA00004479"/>
    </source>
</evidence>
<dbReference type="PROSITE" id="PS50835">
    <property type="entry name" value="IG_LIKE"/>
    <property type="match status" value="2"/>
</dbReference>
<sequence length="822" mass="92923">MNTSNTKSIFVGNQEIVVLNCPCFYQNESTFRVLKRSAEIVQDTNATDQLYIPYTQGLLLNPKLKNSNINISGDYERGECNLIIRNFSADDTGIYRCEYWDNGNVCIDTYNVYLRSPPSNLKLQFTTERNGSKILRGIEGHKITIVCTVKSGKPEETLVLKTNGSTVQTGRDGRLEYSFVPTRKDNQQSFVCYAFSEILDNSLVCTVELDIIYKPDLVIHNINPKTLVEGNFTKLCCHAYGNPNIQTTEWKKNGESVVIRDDSYLCLEFTPLNRSDTGNYTCKATNTVGPSEKSMLYKVLYPPVINITRTVFEKNITLTCNPSGEPTNYTFDNWEHHSEFKDYIRNLRGTKDGTLTIFKAGNNSRQNENDGIYTCKSSNGIPDVHGDLYQKGSILINDEGPPIFVKANKPIQFGQYDREINLTVLLYNKFGNIQTNITKGNKALNIQTTEEKIVTNDLFHSVNITVNGIKIIFKMVMDAAEDFKEYTITACNQNGCNAYMVMIKSASETDVSRASDRPEPPTNVSVLPYKTYFKVSWCPGFNGGFSQTFFIEYKTETEEVWRRTESVMDNMQHTMSTLLHDISPNTRYHVQVLSENIIGQCIRNKTDFTLVLSLGLSNNGYAVTVVSIVLPIIFIVVLTIVMMVVFFIRNKARDLSGYINNRGDEITENNQGESVENQLYQSSPFHNAAAVHHVVNQNETYQNLRSLSHENQVHQMRLYNENGANGPSVSYSNRSVLSPVHGLKIGESSLQYAEVIFENEPMTQEVVIHGIADRTIYSDIDFMVQHVAQPCSRSESDSESDDDFMYVDGIENYAEKRGKSNS</sequence>
<feature type="transmembrane region" description="Helical" evidence="6">
    <location>
        <begin position="621"/>
        <end position="648"/>
    </location>
</feature>
<dbReference type="OrthoDB" id="6161364at2759"/>
<comment type="subcellular location">
    <subcellularLocation>
        <location evidence="1">Membrane</location>
        <topology evidence="1">Single-pass type I membrane protein</topology>
    </subcellularLocation>
</comment>
<dbReference type="Pfam" id="PF13927">
    <property type="entry name" value="Ig_3"/>
    <property type="match status" value="1"/>
</dbReference>
<dbReference type="EMBL" id="CACVKT020005120">
    <property type="protein sequence ID" value="CAC5393297.1"/>
    <property type="molecule type" value="Genomic_DNA"/>
</dbReference>
<feature type="domain" description="Ig-like" evidence="7">
    <location>
        <begin position="215"/>
        <end position="296"/>
    </location>
</feature>
<dbReference type="Proteomes" id="UP000507470">
    <property type="component" value="Unassembled WGS sequence"/>
</dbReference>
<evidence type="ECO:0000313" key="10">
    <source>
        <dbReference type="Proteomes" id="UP000507470"/>
    </source>
</evidence>
<dbReference type="InterPro" id="IPR003598">
    <property type="entry name" value="Ig_sub2"/>
</dbReference>
<dbReference type="CDD" id="cd00096">
    <property type="entry name" value="Ig"/>
    <property type="match status" value="1"/>
</dbReference>
<dbReference type="InterPro" id="IPR007110">
    <property type="entry name" value="Ig-like_dom"/>
</dbReference>
<organism evidence="9 10">
    <name type="scientific">Mytilus coruscus</name>
    <name type="common">Sea mussel</name>
    <dbReference type="NCBI Taxonomy" id="42192"/>
    <lineage>
        <taxon>Eukaryota</taxon>
        <taxon>Metazoa</taxon>
        <taxon>Spiralia</taxon>
        <taxon>Lophotrochozoa</taxon>
        <taxon>Mollusca</taxon>
        <taxon>Bivalvia</taxon>
        <taxon>Autobranchia</taxon>
        <taxon>Pteriomorphia</taxon>
        <taxon>Mytilida</taxon>
        <taxon>Mytiloidea</taxon>
        <taxon>Mytilidae</taxon>
        <taxon>Mytilinae</taxon>
        <taxon>Mytilus</taxon>
    </lineage>
</organism>
<dbReference type="SUPFAM" id="SSF48726">
    <property type="entry name" value="Immunoglobulin"/>
    <property type="match status" value="4"/>
</dbReference>
<dbReference type="InterPro" id="IPR036179">
    <property type="entry name" value="Ig-like_dom_sf"/>
</dbReference>
<evidence type="ECO:0008006" key="11">
    <source>
        <dbReference type="Google" id="ProtNLM"/>
    </source>
</evidence>
<dbReference type="InterPro" id="IPR013783">
    <property type="entry name" value="Ig-like_fold"/>
</dbReference>
<keyword evidence="5" id="KW-0393">Immunoglobulin domain</keyword>
<evidence type="ECO:0000259" key="7">
    <source>
        <dbReference type="PROSITE" id="PS50835"/>
    </source>
</evidence>
<evidence type="ECO:0000256" key="4">
    <source>
        <dbReference type="ARBA" id="ARBA00023180"/>
    </source>
</evidence>
<proteinExistence type="predicted"/>
<reference evidence="9 10" key="1">
    <citation type="submission" date="2020-06" db="EMBL/GenBank/DDBJ databases">
        <authorList>
            <person name="Li R."/>
            <person name="Bekaert M."/>
        </authorList>
    </citation>
    <scope>NUCLEOTIDE SEQUENCE [LARGE SCALE GENOMIC DNA]</scope>
    <source>
        <strain evidence="10">wild</strain>
    </source>
</reference>
<dbReference type="PANTHER" id="PTHR11640">
    <property type="entry name" value="NEPHRIN"/>
    <property type="match status" value="1"/>
</dbReference>
<evidence type="ECO:0000313" key="9">
    <source>
        <dbReference type="EMBL" id="CAC5393297.1"/>
    </source>
</evidence>
<dbReference type="Gene3D" id="2.60.40.10">
    <property type="entry name" value="Immunoglobulins"/>
    <property type="match status" value="4"/>
</dbReference>
<dbReference type="GO" id="GO:0005911">
    <property type="term" value="C:cell-cell junction"/>
    <property type="evidence" value="ECO:0007669"/>
    <property type="project" value="TreeGrafter"/>
</dbReference>
<evidence type="ECO:0000259" key="8">
    <source>
        <dbReference type="PROSITE" id="PS50853"/>
    </source>
</evidence>
<dbReference type="SMART" id="SM00060">
    <property type="entry name" value="FN3"/>
    <property type="match status" value="1"/>
</dbReference>
<dbReference type="GO" id="GO:0005886">
    <property type="term" value="C:plasma membrane"/>
    <property type="evidence" value="ECO:0007669"/>
    <property type="project" value="TreeGrafter"/>
</dbReference>
<keyword evidence="2 6" id="KW-0472">Membrane</keyword>
<dbReference type="CDD" id="cd00063">
    <property type="entry name" value="FN3"/>
    <property type="match status" value="1"/>
</dbReference>
<accession>A0A6J8CEE3</accession>
<feature type="domain" description="Fibronectin type-III" evidence="8">
    <location>
        <begin position="517"/>
        <end position="616"/>
    </location>
</feature>
<gene>
    <name evidence="9" type="ORF">MCOR_28167</name>
</gene>
<dbReference type="InterPro" id="IPR051275">
    <property type="entry name" value="Cell_adhesion_signaling"/>
</dbReference>
<evidence type="ECO:0000256" key="6">
    <source>
        <dbReference type="SAM" id="Phobius"/>
    </source>
</evidence>
<keyword evidence="3" id="KW-1015">Disulfide bond</keyword>
<dbReference type="SMART" id="SM00409">
    <property type="entry name" value="IG"/>
    <property type="match status" value="3"/>
</dbReference>
<dbReference type="GO" id="GO:0098609">
    <property type="term" value="P:cell-cell adhesion"/>
    <property type="evidence" value="ECO:0007669"/>
    <property type="project" value="TreeGrafter"/>
</dbReference>
<dbReference type="InterPro" id="IPR003961">
    <property type="entry name" value="FN3_dom"/>
</dbReference>
<keyword evidence="6" id="KW-0812">Transmembrane</keyword>
<dbReference type="GO" id="GO:0050839">
    <property type="term" value="F:cell adhesion molecule binding"/>
    <property type="evidence" value="ECO:0007669"/>
    <property type="project" value="TreeGrafter"/>
</dbReference>